<evidence type="ECO:0000313" key="2">
    <source>
        <dbReference type="EnsemblProtists" id="EOD27742"/>
    </source>
</evidence>
<dbReference type="KEGG" id="ehx:EMIHUDRAFT_100127"/>
<feature type="region of interest" description="Disordered" evidence="1">
    <location>
        <begin position="155"/>
        <end position="174"/>
    </location>
</feature>
<dbReference type="RefSeq" id="XP_005780171.1">
    <property type="nucleotide sequence ID" value="XM_005780114.1"/>
</dbReference>
<reference evidence="2" key="2">
    <citation type="submission" date="2024-10" db="UniProtKB">
        <authorList>
            <consortium name="EnsemblProtists"/>
        </authorList>
    </citation>
    <scope>IDENTIFICATION</scope>
</reference>
<keyword evidence="3" id="KW-1185">Reference proteome</keyword>
<reference evidence="3" key="1">
    <citation type="journal article" date="2013" name="Nature">
        <title>Pan genome of the phytoplankton Emiliania underpins its global distribution.</title>
        <authorList>
            <person name="Read B.A."/>
            <person name="Kegel J."/>
            <person name="Klute M.J."/>
            <person name="Kuo A."/>
            <person name="Lefebvre S.C."/>
            <person name="Maumus F."/>
            <person name="Mayer C."/>
            <person name="Miller J."/>
            <person name="Monier A."/>
            <person name="Salamov A."/>
            <person name="Young J."/>
            <person name="Aguilar M."/>
            <person name="Claverie J.M."/>
            <person name="Frickenhaus S."/>
            <person name="Gonzalez K."/>
            <person name="Herman E.K."/>
            <person name="Lin Y.C."/>
            <person name="Napier J."/>
            <person name="Ogata H."/>
            <person name="Sarno A.F."/>
            <person name="Shmutz J."/>
            <person name="Schroeder D."/>
            <person name="de Vargas C."/>
            <person name="Verret F."/>
            <person name="von Dassow P."/>
            <person name="Valentin K."/>
            <person name="Van de Peer Y."/>
            <person name="Wheeler G."/>
            <person name="Dacks J.B."/>
            <person name="Delwiche C.F."/>
            <person name="Dyhrman S.T."/>
            <person name="Glockner G."/>
            <person name="John U."/>
            <person name="Richards T."/>
            <person name="Worden A.Z."/>
            <person name="Zhang X."/>
            <person name="Grigoriev I.V."/>
            <person name="Allen A.E."/>
            <person name="Bidle K."/>
            <person name="Borodovsky M."/>
            <person name="Bowler C."/>
            <person name="Brownlee C."/>
            <person name="Cock J.M."/>
            <person name="Elias M."/>
            <person name="Gladyshev V.N."/>
            <person name="Groth M."/>
            <person name="Guda C."/>
            <person name="Hadaegh A."/>
            <person name="Iglesias-Rodriguez M.D."/>
            <person name="Jenkins J."/>
            <person name="Jones B.M."/>
            <person name="Lawson T."/>
            <person name="Leese F."/>
            <person name="Lindquist E."/>
            <person name="Lobanov A."/>
            <person name="Lomsadze A."/>
            <person name="Malik S.B."/>
            <person name="Marsh M.E."/>
            <person name="Mackinder L."/>
            <person name="Mock T."/>
            <person name="Mueller-Roeber B."/>
            <person name="Pagarete A."/>
            <person name="Parker M."/>
            <person name="Probert I."/>
            <person name="Quesneville H."/>
            <person name="Raines C."/>
            <person name="Rensing S.A."/>
            <person name="Riano-Pachon D.M."/>
            <person name="Richier S."/>
            <person name="Rokitta S."/>
            <person name="Shiraiwa Y."/>
            <person name="Soanes D.M."/>
            <person name="van der Giezen M."/>
            <person name="Wahlund T.M."/>
            <person name="Williams B."/>
            <person name="Wilson W."/>
            <person name="Wolfe G."/>
            <person name="Wurch L.L."/>
        </authorList>
    </citation>
    <scope>NUCLEOTIDE SEQUENCE</scope>
</reference>
<dbReference type="EnsemblProtists" id="EOD27742">
    <property type="protein sequence ID" value="EOD27742"/>
    <property type="gene ID" value="EMIHUDRAFT_100127"/>
</dbReference>
<name>A0A0D3JW57_EMIH1</name>
<dbReference type="HOGENOM" id="CLU_073983_0_0_1"/>
<dbReference type="PaxDb" id="2903-EOD27742"/>
<dbReference type="AlphaFoldDB" id="A0A0D3JW57"/>
<dbReference type="Proteomes" id="UP000013827">
    <property type="component" value="Unassembled WGS sequence"/>
</dbReference>
<evidence type="ECO:0000313" key="3">
    <source>
        <dbReference type="Proteomes" id="UP000013827"/>
    </source>
</evidence>
<evidence type="ECO:0000256" key="1">
    <source>
        <dbReference type="SAM" id="MobiDB-lite"/>
    </source>
</evidence>
<accession>A0A0D3JW57</accession>
<organism evidence="2 3">
    <name type="scientific">Emiliania huxleyi (strain CCMP1516)</name>
    <dbReference type="NCBI Taxonomy" id="280463"/>
    <lineage>
        <taxon>Eukaryota</taxon>
        <taxon>Haptista</taxon>
        <taxon>Haptophyta</taxon>
        <taxon>Prymnesiophyceae</taxon>
        <taxon>Isochrysidales</taxon>
        <taxon>Noelaerhabdaceae</taxon>
        <taxon>Emiliania</taxon>
    </lineage>
</organism>
<dbReference type="GeneID" id="17273288"/>
<proteinExistence type="predicted"/>
<sequence>MRYLGQGRKVTLHDAAEACLFIRATAEAAAQRPERGADAEADQPPPTNKTTEELLAELRDLPDAALGYFITKAFPTMGRSEEEAVRTTSRTLHVVRHMQTLVFHEWMERKDPLPRFTGPDGSAAIFVKATRRKEWLQKLFGSVSGDLLDAVEPAAAGDRGRGTDDEGGGAAAAAAGEPNAAAAAVTSALRSWNPVKRAAAAAMTAQAKAEFDEVCEVRRDRTTLLGPSALEIYVPGNHTHVSAVCVSYRDANFRANVERFLAPDAPTPPPLRPTGAAQCVAPLQNMAERVDAQVDVPRWLPELVFGDLDELRSAVKRPGVNMEDFV</sequence>
<protein>
    <submittedName>
        <fullName evidence="2">Uncharacterized protein</fullName>
    </submittedName>
</protein>